<dbReference type="Ensembl" id="ENSCSET00000017694.1">
    <property type="protein sequence ID" value="ENSCSEP00000017476.1"/>
    <property type="gene ID" value="ENSCSEG00000011212.1"/>
</dbReference>
<keyword evidence="5" id="KW-1185">Reference proteome</keyword>
<dbReference type="SUPFAM" id="SSF52058">
    <property type="entry name" value="L domain-like"/>
    <property type="match status" value="1"/>
</dbReference>
<dbReference type="PROSITE" id="PS51450">
    <property type="entry name" value="LRR"/>
    <property type="match status" value="7"/>
</dbReference>
<dbReference type="AlphaFoldDB" id="A0A3P8VT55"/>
<dbReference type="SMART" id="SM00369">
    <property type="entry name" value="LRR_TYP"/>
    <property type="match status" value="5"/>
</dbReference>
<dbReference type="Ensembl" id="ENSCSET00000017702.1">
    <property type="protein sequence ID" value="ENSCSEP00000017484.1"/>
    <property type="gene ID" value="ENSCSEG00000011212.1"/>
</dbReference>
<dbReference type="GeneTree" id="ENSGT00940000157011"/>
<reference evidence="4" key="2">
    <citation type="submission" date="2025-05" db="UniProtKB">
        <authorList>
            <consortium name="Ensembl"/>
        </authorList>
    </citation>
    <scope>IDENTIFICATION</scope>
</reference>
<name>A0A3P8VT55_CYNSE</name>
<dbReference type="InterPro" id="IPR001611">
    <property type="entry name" value="Leu-rich_rpt"/>
</dbReference>
<dbReference type="PANTHER" id="PTHR45973:SF8">
    <property type="entry name" value="LEUCINE-RICH REPEAT-CONTAINING PROTEIN 49"/>
    <property type="match status" value="1"/>
</dbReference>
<dbReference type="InterPro" id="IPR003591">
    <property type="entry name" value="Leu-rich_rpt_typical-subtyp"/>
</dbReference>
<evidence type="ECO:0000256" key="3">
    <source>
        <dbReference type="SAM" id="MobiDB-lite"/>
    </source>
</evidence>
<feature type="region of interest" description="Disordered" evidence="3">
    <location>
        <begin position="113"/>
        <end position="136"/>
    </location>
</feature>
<dbReference type="Pfam" id="PF14580">
    <property type="entry name" value="LRR_9"/>
    <property type="match status" value="1"/>
</dbReference>
<dbReference type="Gene3D" id="3.80.10.10">
    <property type="entry name" value="Ribonuclease Inhibitor"/>
    <property type="match status" value="2"/>
</dbReference>
<proteinExistence type="predicted"/>
<dbReference type="Proteomes" id="UP000265120">
    <property type="component" value="Chromosome 5"/>
</dbReference>
<dbReference type="STRING" id="244447.ENSCSEP00000017484"/>
<keyword evidence="1" id="KW-0433">Leucine-rich repeat</keyword>
<evidence type="ECO:0000313" key="5">
    <source>
        <dbReference type="Proteomes" id="UP000265120"/>
    </source>
</evidence>
<organism evidence="4 5">
    <name type="scientific">Cynoglossus semilaevis</name>
    <name type="common">Tongue sole</name>
    <dbReference type="NCBI Taxonomy" id="244447"/>
    <lineage>
        <taxon>Eukaryota</taxon>
        <taxon>Metazoa</taxon>
        <taxon>Chordata</taxon>
        <taxon>Craniata</taxon>
        <taxon>Vertebrata</taxon>
        <taxon>Euteleostomi</taxon>
        <taxon>Actinopterygii</taxon>
        <taxon>Neopterygii</taxon>
        <taxon>Teleostei</taxon>
        <taxon>Neoteleostei</taxon>
        <taxon>Acanthomorphata</taxon>
        <taxon>Carangaria</taxon>
        <taxon>Pleuronectiformes</taxon>
        <taxon>Pleuronectoidei</taxon>
        <taxon>Cynoglossidae</taxon>
        <taxon>Cynoglossinae</taxon>
        <taxon>Cynoglossus</taxon>
    </lineage>
</organism>
<accession>A0A3P8VT55</accession>
<dbReference type="PANTHER" id="PTHR45973">
    <property type="entry name" value="PROTEIN PHOSPHATASE 1 REGULATORY SUBUNIT SDS22-RELATED"/>
    <property type="match status" value="1"/>
</dbReference>
<evidence type="ECO:0000256" key="2">
    <source>
        <dbReference type="ARBA" id="ARBA00022737"/>
    </source>
</evidence>
<evidence type="ECO:0008006" key="6">
    <source>
        <dbReference type="Google" id="ProtNLM"/>
    </source>
</evidence>
<dbReference type="InterPro" id="IPR050576">
    <property type="entry name" value="Cilia_flagella_integrity"/>
</dbReference>
<protein>
    <recommendedName>
        <fullName evidence="6">Leucine rich repeat containing 49</fullName>
    </recommendedName>
</protein>
<sequence>MDPERIVGTTVRCDKHRSRDSDRWMLPTPTVNSCKLTPVLVKSSAVENMTHYHRDIGKDKTVHFNPTLTQFDPGKMLNAFSQSRFVQTTADLSRTLQSNVPLATGFTAVIQAGRRSRDKSQRPVHSGSAAHCPNIPEQNKPGGVLGRFTPVPYNHFASNFNRLDLDRRGLKECPQSDMIEKLQLLNLQHNLITRIQHLSYLQQLVFLNLYDNQILEMSGIEALTSLRILMLGKNRIQKICCLDGLSKLNILDLHDNQICRIENLSRLSELRALNLAGNNIVKVENLHNLDSLTELNLRHNHISEVAEVDRLPCLQRLILSCNNITSLDQLVGLGQSPSLSQLTLDGNPVALETWYKQAVLRCVLHLRQLDMKRITDEDRRMAGVQARKEEEKKRESHKQTIHKVLHSCCCWINTSDMHQSLIRPRVDESPLTSVVHD</sequence>
<evidence type="ECO:0000256" key="1">
    <source>
        <dbReference type="ARBA" id="ARBA00022614"/>
    </source>
</evidence>
<dbReference type="SMART" id="SM00365">
    <property type="entry name" value="LRR_SD22"/>
    <property type="match status" value="6"/>
</dbReference>
<evidence type="ECO:0000313" key="4">
    <source>
        <dbReference type="Ensembl" id="ENSCSEP00000017484.1"/>
    </source>
</evidence>
<dbReference type="InterPro" id="IPR032675">
    <property type="entry name" value="LRR_dom_sf"/>
</dbReference>
<keyword evidence="2" id="KW-0677">Repeat</keyword>
<reference evidence="4 5" key="1">
    <citation type="journal article" date="2014" name="Nat. Genet.">
        <title>Whole-genome sequence of a flatfish provides insights into ZW sex chromosome evolution and adaptation to a benthic lifestyle.</title>
        <authorList>
            <person name="Chen S."/>
            <person name="Zhang G."/>
            <person name="Shao C."/>
            <person name="Huang Q."/>
            <person name="Liu G."/>
            <person name="Zhang P."/>
            <person name="Song W."/>
            <person name="An N."/>
            <person name="Chalopin D."/>
            <person name="Volff J.N."/>
            <person name="Hong Y."/>
            <person name="Li Q."/>
            <person name="Sha Z."/>
            <person name="Zhou H."/>
            <person name="Xie M."/>
            <person name="Yu Q."/>
            <person name="Liu Y."/>
            <person name="Xiang H."/>
            <person name="Wang N."/>
            <person name="Wu K."/>
            <person name="Yang C."/>
            <person name="Zhou Q."/>
            <person name="Liao X."/>
            <person name="Yang L."/>
            <person name="Hu Q."/>
            <person name="Zhang J."/>
            <person name="Meng L."/>
            <person name="Jin L."/>
            <person name="Tian Y."/>
            <person name="Lian J."/>
            <person name="Yang J."/>
            <person name="Miao G."/>
            <person name="Liu S."/>
            <person name="Liang Z."/>
            <person name="Yan F."/>
            <person name="Li Y."/>
            <person name="Sun B."/>
            <person name="Zhang H."/>
            <person name="Zhang J."/>
            <person name="Zhu Y."/>
            <person name="Du M."/>
            <person name="Zhao Y."/>
            <person name="Schartl M."/>
            <person name="Tang Q."/>
            <person name="Wang J."/>
        </authorList>
    </citation>
    <scope>NUCLEOTIDE SEQUENCE</scope>
</reference>